<keyword evidence="5 6" id="KW-0472">Membrane</keyword>
<feature type="transmembrane region" description="Helical" evidence="6">
    <location>
        <begin position="146"/>
        <end position="168"/>
    </location>
</feature>
<dbReference type="EMBL" id="WHNZ01000022">
    <property type="protein sequence ID" value="NOV00736.1"/>
    <property type="molecule type" value="Genomic_DNA"/>
</dbReference>
<evidence type="ECO:0000256" key="1">
    <source>
        <dbReference type="ARBA" id="ARBA00004651"/>
    </source>
</evidence>
<dbReference type="PANTHER" id="PTHR30086">
    <property type="entry name" value="ARGININE EXPORTER PROTEIN ARGO"/>
    <property type="match status" value="1"/>
</dbReference>
<evidence type="ECO:0000256" key="4">
    <source>
        <dbReference type="ARBA" id="ARBA00022989"/>
    </source>
</evidence>
<evidence type="ECO:0000256" key="6">
    <source>
        <dbReference type="SAM" id="Phobius"/>
    </source>
</evidence>
<feature type="transmembrane region" description="Helical" evidence="6">
    <location>
        <begin position="71"/>
        <end position="89"/>
    </location>
</feature>
<comment type="caution">
    <text evidence="7">The sequence shown here is derived from an EMBL/GenBank/DDBJ whole genome shotgun (WGS) entry which is preliminary data.</text>
</comment>
<evidence type="ECO:0000256" key="3">
    <source>
        <dbReference type="ARBA" id="ARBA00022692"/>
    </source>
</evidence>
<accession>A0ABX1ZL00</accession>
<name>A0ABX1ZL00_9BACL</name>
<reference evidence="7 8" key="1">
    <citation type="submission" date="2019-10" db="EMBL/GenBank/DDBJ databases">
        <title>Description of Paenibacillus pedi sp. nov.</title>
        <authorList>
            <person name="Carlier A."/>
            <person name="Qi S."/>
        </authorList>
    </citation>
    <scope>NUCLEOTIDE SEQUENCE [LARGE SCALE GENOMIC DNA]</scope>
    <source>
        <strain evidence="7 8">LMG 31457</strain>
    </source>
</reference>
<evidence type="ECO:0000313" key="8">
    <source>
        <dbReference type="Proteomes" id="UP000618579"/>
    </source>
</evidence>
<sequence length="208" mass="22709">MYIMLSFLLLGLSLSAPIGPINAAMLDRGIKRGFTHAWMVGVGGMFADVILIILIYFGLVHFLTTPFMKTFLWLFGCFILLYSGIESLIGAGKLKDASHSSEESLTRSFFTGFIMAISSPLSILFWLGIYGSVLAETVAKYDRNHVLLYTGIMFVGIILWDLVMASLASGFRKFLAPRGLSAISIVSGLSLIGFGLHFGLKAFQALFA</sequence>
<feature type="transmembrane region" description="Helical" evidence="6">
    <location>
        <begin position="180"/>
        <end position="200"/>
    </location>
</feature>
<protein>
    <submittedName>
        <fullName evidence="7">Amino acid transporter</fullName>
    </submittedName>
</protein>
<comment type="subcellular location">
    <subcellularLocation>
        <location evidence="1">Cell membrane</location>
        <topology evidence="1">Multi-pass membrane protein</topology>
    </subcellularLocation>
</comment>
<dbReference type="InterPro" id="IPR001123">
    <property type="entry name" value="LeuE-type"/>
</dbReference>
<feature type="transmembrane region" description="Helical" evidence="6">
    <location>
        <begin position="109"/>
        <end position="134"/>
    </location>
</feature>
<dbReference type="PANTHER" id="PTHR30086:SF6">
    <property type="entry name" value="AMINO ACID EFFLUX PROTEIN YCGF-RELATED"/>
    <property type="match status" value="1"/>
</dbReference>
<dbReference type="Proteomes" id="UP000618579">
    <property type="component" value="Unassembled WGS sequence"/>
</dbReference>
<dbReference type="RefSeq" id="WP_171683769.1">
    <property type="nucleotide sequence ID" value="NZ_WHNZ01000022.1"/>
</dbReference>
<keyword evidence="3 6" id="KW-0812">Transmembrane</keyword>
<keyword evidence="8" id="KW-1185">Reference proteome</keyword>
<evidence type="ECO:0000256" key="5">
    <source>
        <dbReference type="ARBA" id="ARBA00023136"/>
    </source>
</evidence>
<keyword evidence="4 6" id="KW-1133">Transmembrane helix</keyword>
<feature type="transmembrane region" description="Helical" evidence="6">
    <location>
        <begin position="39"/>
        <end position="59"/>
    </location>
</feature>
<evidence type="ECO:0000256" key="2">
    <source>
        <dbReference type="ARBA" id="ARBA00022475"/>
    </source>
</evidence>
<gene>
    <name evidence="7" type="ORF">GC097_11995</name>
</gene>
<organism evidence="7 8">
    <name type="scientific">Paenibacillus planticolens</name>
    <dbReference type="NCBI Taxonomy" id="2654976"/>
    <lineage>
        <taxon>Bacteria</taxon>
        <taxon>Bacillati</taxon>
        <taxon>Bacillota</taxon>
        <taxon>Bacilli</taxon>
        <taxon>Bacillales</taxon>
        <taxon>Paenibacillaceae</taxon>
        <taxon>Paenibacillus</taxon>
    </lineage>
</organism>
<dbReference type="Pfam" id="PF01810">
    <property type="entry name" value="LysE"/>
    <property type="match status" value="1"/>
</dbReference>
<evidence type="ECO:0000313" key="7">
    <source>
        <dbReference type="EMBL" id="NOV00736.1"/>
    </source>
</evidence>
<keyword evidence="2" id="KW-1003">Cell membrane</keyword>
<proteinExistence type="predicted"/>